<sequence length="132" mass="14154">MNIHSSSLVHKFKHGFNSHWVTAHGVQVSVAATLLSIAGGLIFAIKDGGKIRDIMVSDKSSSKKFYLTVPGLQNLGNNCFLNVVLQALASCKSFGKFLEQVVEECEGSSMEGSRDLPVIAALASLVEGEFEI</sequence>
<name>A0A0V0GUT9_SOLCH</name>
<feature type="domain" description="USP" evidence="3">
    <location>
        <begin position="70"/>
        <end position="132"/>
    </location>
</feature>
<evidence type="ECO:0000313" key="4">
    <source>
        <dbReference type="EMBL" id="JAP11832.1"/>
    </source>
</evidence>
<dbReference type="PROSITE" id="PS50235">
    <property type="entry name" value="USP_3"/>
    <property type="match status" value="1"/>
</dbReference>
<reference evidence="4" key="1">
    <citation type="submission" date="2015-12" db="EMBL/GenBank/DDBJ databases">
        <title>Gene expression during late stages of embryo sac development: a critical building block for successful pollen-pistil interactions.</title>
        <authorList>
            <person name="Liu Y."/>
            <person name="Joly V."/>
            <person name="Sabar M."/>
            <person name="Matton D.P."/>
        </authorList>
    </citation>
    <scope>NUCLEOTIDE SEQUENCE</scope>
</reference>
<dbReference type="InterPro" id="IPR038765">
    <property type="entry name" value="Papain-like_cys_pep_sf"/>
</dbReference>
<dbReference type="Pfam" id="PF00443">
    <property type="entry name" value="UCH"/>
    <property type="match status" value="1"/>
</dbReference>
<dbReference type="EMBL" id="GEDG01030607">
    <property type="protein sequence ID" value="JAP11832.1"/>
    <property type="molecule type" value="Transcribed_RNA"/>
</dbReference>
<keyword evidence="2" id="KW-0812">Transmembrane</keyword>
<dbReference type="AlphaFoldDB" id="A0A0V0GUT9"/>
<dbReference type="Gene3D" id="3.90.70.10">
    <property type="entry name" value="Cysteine proteinases"/>
    <property type="match status" value="1"/>
</dbReference>
<dbReference type="InterPro" id="IPR028889">
    <property type="entry name" value="USP"/>
</dbReference>
<proteinExistence type="inferred from homology"/>
<feature type="transmembrane region" description="Helical" evidence="2">
    <location>
        <begin position="20"/>
        <end position="45"/>
    </location>
</feature>
<evidence type="ECO:0000256" key="1">
    <source>
        <dbReference type="ARBA" id="ARBA00009085"/>
    </source>
</evidence>
<dbReference type="GO" id="GO:0016579">
    <property type="term" value="P:protein deubiquitination"/>
    <property type="evidence" value="ECO:0007669"/>
    <property type="project" value="InterPro"/>
</dbReference>
<dbReference type="SUPFAM" id="SSF54001">
    <property type="entry name" value="Cysteine proteinases"/>
    <property type="match status" value="1"/>
</dbReference>
<evidence type="ECO:0000259" key="3">
    <source>
        <dbReference type="PROSITE" id="PS50235"/>
    </source>
</evidence>
<protein>
    <submittedName>
        <fullName evidence="4">Putative ovule protein</fullName>
    </submittedName>
</protein>
<dbReference type="InterPro" id="IPR018200">
    <property type="entry name" value="USP_CS"/>
</dbReference>
<dbReference type="GO" id="GO:0004843">
    <property type="term" value="F:cysteine-type deubiquitinase activity"/>
    <property type="evidence" value="ECO:0007669"/>
    <property type="project" value="InterPro"/>
</dbReference>
<organism evidence="4">
    <name type="scientific">Solanum chacoense</name>
    <name type="common">Chaco potato</name>
    <dbReference type="NCBI Taxonomy" id="4108"/>
    <lineage>
        <taxon>Eukaryota</taxon>
        <taxon>Viridiplantae</taxon>
        <taxon>Streptophyta</taxon>
        <taxon>Embryophyta</taxon>
        <taxon>Tracheophyta</taxon>
        <taxon>Spermatophyta</taxon>
        <taxon>Magnoliopsida</taxon>
        <taxon>eudicotyledons</taxon>
        <taxon>Gunneridae</taxon>
        <taxon>Pentapetalae</taxon>
        <taxon>asterids</taxon>
        <taxon>lamiids</taxon>
        <taxon>Solanales</taxon>
        <taxon>Solanaceae</taxon>
        <taxon>Solanoideae</taxon>
        <taxon>Solaneae</taxon>
        <taxon>Solanum</taxon>
    </lineage>
</organism>
<keyword evidence="2" id="KW-1133">Transmembrane helix</keyword>
<evidence type="ECO:0000256" key="2">
    <source>
        <dbReference type="SAM" id="Phobius"/>
    </source>
</evidence>
<comment type="similarity">
    <text evidence="1">Belongs to the peptidase C19 family.</text>
</comment>
<dbReference type="InterPro" id="IPR001394">
    <property type="entry name" value="Peptidase_C19_UCH"/>
</dbReference>
<keyword evidence="2" id="KW-0472">Membrane</keyword>
<accession>A0A0V0GUT9</accession>
<dbReference type="PROSITE" id="PS00972">
    <property type="entry name" value="USP_1"/>
    <property type="match status" value="1"/>
</dbReference>